<name>A0A2G5CLM2_AQUCA</name>
<feature type="transmembrane region" description="Helical" evidence="1">
    <location>
        <begin position="60"/>
        <end position="79"/>
    </location>
</feature>
<keyword evidence="1" id="KW-0812">Transmembrane</keyword>
<keyword evidence="3" id="KW-1185">Reference proteome</keyword>
<gene>
    <name evidence="2" type="ORF">AQUCO_04500062v1</name>
</gene>
<accession>A0A2G5CLM2</accession>
<evidence type="ECO:0000256" key="1">
    <source>
        <dbReference type="SAM" id="Phobius"/>
    </source>
</evidence>
<dbReference type="EMBL" id="KZ305062">
    <property type="protein sequence ID" value="PIA32205.1"/>
    <property type="molecule type" value="Genomic_DNA"/>
</dbReference>
<feature type="transmembrane region" description="Helical" evidence="1">
    <location>
        <begin position="12"/>
        <end position="40"/>
    </location>
</feature>
<dbReference type="InParanoid" id="A0A2G5CLM2"/>
<sequence length="125" mass="14830">MNTMMRFRPSAGLIVWILYVTHYLLMTMNFLYVIHLAIGVKRIQKKNINGDLPVVESLNHLWKFLGVWIGQFLLDLLLLAKFKRSLIPKKNVIRITRYQIEVFAIAYIVVCVIFLVLDIMYHCWF</sequence>
<dbReference type="Proteomes" id="UP000230069">
    <property type="component" value="Unassembled WGS sequence"/>
</dbReference>
<proteinExistence type="predicted"/>
<evidence type="ECO:0000313" key="3">
    <source>
        <dbReference type="Proteomes" id="UP000230069"/>
    </source>
</evidence>
<feature type="transmembrane region" description="Helical" evidence="1">
    <location>
        <begin position="100"/>
        <end position="121"/>
    </location>
</feature>
<keyword evidence="1" id="KW-1133">Transmembrane helix</keyword>
<keyword evidence="1" id="KW-0472">Membrane</keyword>
<dbReference type="AlphaFoldDB" id="A0A2G5CLM2"/>
<reference evidence="2 3" key="1">
    <citation type="submission" date="2017-09" db="EMBL/GenBank/DDBJ databases">
        <title>WGS assembly of Aquilegia coerulea Goldsmith.</title>
        <authorList>
            <person name="Hodges S."/>
            <person name="Kramer E."/>
            <person name="Nordborg M."/>
            <person name="Tomkins J."/>
            <person name="Borevitz J."/>
            <person name="Derieg N."/>
            <person name="Yan J."/>
            <person name="Mihaltcheva S."/>
            <person name="Hayes R.D."/>
            <person name="Rokhsar D."/>
        </authorList>
    </citation>
    <scope>NUCLEOTIDE SEQUENCE [LARGE SCALE GENOMIC DNA]</scope>
    <source>
        <strain evidence="3">cv. Goldsmith</strain>
    </source>
</reference>
<organism evidence="2 3">
    <name type="scientific">Aquilegia coerulea</name>
    <name type="common">Rocky mountain columbine</name>
    <dbReference type="NCBI Taxonomy" id="218851"/>
    <lineage>
        <taxon>Eukaryota</taxon>
        <taxon>Viridiplantae</taxon>
        <taxon>Streptophyta</taxon>
        <taxon>Embryophyta</taxon>
        <taxon>Tracheophyta</taxon>
        <taxon>Spermatophyta</taxon>
        <taxon>Magnoliopsida</taxon>
        <taxon>Ranunculales</taxon>
        <taxon>Ranunculaceae</taxon>
        <taxon>Thalictroideae</taxon>
        <taxon>Aquilegia</taxon>
    </lineage>
</organism>
<evidence type="ECO:0000313" key="2">
    <source>
        <dbReference type="EMBL" id="PIA32205.1"/>
    </source>
</evidence>
<protein>
    <submittedName>
        <fullName evidence="2">Uncharacterized protein</fullName>
    </submittedName>
</protein>